<organism evidence="1 2">
    <name type="scientific">Citrus unshiu</name>
    <name type="common">Satsuma mandarin</name>
    <name type="synonym">Citrus nobilis var. unshiu</name>
    <dbReference type="NCBI Taxonomy" id="55188"/>
    <lineage>
        <taxon>Eukaryota</taxon>
        <taxon>Viridiplantae</taxon>
        <taxon>Streptophyta</taxon>
        <taxon>Embryophyta</taxon>
        <taxon>Tracheophyta</taxon>
        <taxon>Spermatophyta</taxon>
        <taxon>Magnoliopsida</taxon>
        <taxon>eudicotyledons</taxon>
        <taxon>Gunneridae</taxon>
        <taxon>Pentapetalae</taxon>
        <taxon>rosids</taxon>
        <taxon>malvids</taxon>
        <taxon>Sapindales</taxon>
        <taxon>Rutaceae</taxon>
        <taxon>Aurantioideae</taxon>
        <taxon>Citrus</taxon>
    </lineage>
</organism>
<reference evidence="1 2" key="1">
    <citation type="journal article" date="2017" name="Front. Genet.">
        <title>Draft sequencing of the heterozygous diploid genome of Satsuma (Citrus unshiu Marc.) using a hybrid assembly approach.</title>
        <authorList>
            <person name="Shimizu T."/>
            <person name="Tanizawa Y."/>
            <person name="Mochizuki T."/>
            <person name="Nagasaki H."/>
            <person name="Yoshioka T."/>
            <person name="Toyoda A."/>
            <person name="Fujiyama A."/>
            <person name="Kaminuma E."/>
            <person name="Nakamura Y."/>
        </authorList>
    </citation>
    <scope>NUCLEOTIDE SEQUENCE [LARGE SCALE GENOMIC DNA]</scope>
    <source>
        <strain evidence="2">cv. Miyagawa wase</strain>
    </source>
</reference>
<evidence type="ECO:0000313" key="2">
    <source>
        <dbReference type="Proteomes" id="UP000236630"/>
    </source>
</evidence>
<accession>A0A2H5QN69</accession>
<name>A0A2H5QN69_CITUN</name>
<dbReference type="Proteomes" id="UP000236630">
    <property type="component" value="Unassembled WGS sequence"/>
</dbReference>
<dbReference type="EMBL" id="BDQV01000537">
    <property type="protein sequence ID" value="GAY66077.1"/>
    <property type="molecule type" value="Genomic_DNA"/>
</dbReference>
<gene>
    <name evidence="1" type="ORF">CUMW_245860</name>
</gene>
<keyword evidence="2" id="KW-1185">Reference proteome</keyword>
<protein>
    <submittedName>
        <fullName evidence="1">Uncharacterized protein</fullName>
    </submittedName>
</protein>
<evidence type="ECO:0000313" key="1">
    <source>
        <dbReference type="EMBL" id="GAY66077.1"/>
    </source>
</evidence>
<proteinExistence type="predicted"/>
<sequence>MAWSNLSKNLMSQIEQIEGGLRLMVRALVGRIKKVQRVIVEAMKKEMDDTVSVFVYANRLSKCVIVEIVGALSVHSSGPVF</sequence>
<comment type="caution">
    <text evidence="1">The sequence shown here is derived from an EMBL/GenBank/DDBJ whole genome shotgun (WGS) entry which is preliminary data.</text>
</comment>
<dbReference type="STRING" id="55188.A0A2H5QN69"/>
<dbReference type="AlphaFoldDB" id="A0A2H5QN69"/>